<protein>
    <recommendedName>
        <fullName evidence="4">1,4-dihydroxy-6-naphtoate synthase</fullName>
        <ecNumber evidence="4">4.1.99.29</ecNumber>
    </recommendedName>
    <alternativeName>
        <fullName evidence="4">Menaquinone biosynthetic enzyme MqnD</fullName>
    </alternativeName>
</protein>
<feature type="binding site" evidence="4">
    <location>
        <begin position="111"/>
        <end position="112"/>
    </location>
    <ligand>
        <name>substrate</name>
    </ligand>
</feature>
<proteinExistence type="inferred from homology"/>
<accession>S7UFF3</accession>
<dbReference type="InterPro" id="IPR030869">
    <property type="entry name" value="MqnD"/>
</dbReference>
<dbReference type="UniPathway" id="UPA00079"/>
<sequence length="277" mass="29289">MRTLSLAISPCPNDTFIFDALIHGRLNADACPPLSPELHDVDRLNAMARQGEADVVKISLAAYPDCADEYVILRAGAALGHGVGPVLVSGGHALPGELSSAPIAVPGLMTTANLLLTLTGLFLGPRLPMRYDLVLDAVASNEVPAGVVIHEGRFTYAKRGLHKVMDLGAWWEQAFGVPLPLGVIVAKRSLGAETIGRMQAGIRRSLEHARAHPADSAAFVARHAQELAPEVVAAHIETFVTDYSLNLGEAGERAVLALLAEAFLQQGRETPQGVIAP</sequence>
<dbReference type="Gene3D" id="3.40.190.10">
    <property type="entry name" value="Periplasmic binding protein-like II"/>
    <property type="match status" value="2"/>
</dbReference>
<dbReference type="HAMAP" id="MF_00996">
    <property type="entry name" value="MqnD"/>
    <property type="match status" value="1"/>
</dbReference>
<dbReference type="GO" id="GO:0009234">
    <property type="term" value="P:menaquinone biosynthetic process"/>
    <property type="evidence" value="ECO:0007669"/>
    <property type="project" value="UniProtKB-UniRule"/>
</dbReference>
<dbReference type="eggNOG" id="COG2107">
    <property type="taxonomic scope" value="Bacteria"/>
</dbReference>
<comment type="similarity">
    <text evidence="4">Belongs to the MqnA/MqnD family. MqnD subfamily.</text>
</comment>
<keyword evidence="3 4" id="KW-0456">Lyase</keyword>
<keyword evidence="2 4" id="KW-0474">Menaquinone biosynthesis</keyword>
<comment type="pathway">
    <text evidence="1 4">Quinol/quinone metabolism; menaquinone biosynthesis.</text>
</comment>
<evidence type="ECO:0000256" key="3">
    <source>
        <dbReference type="ARBA" id="ARBA00023239"/>
    </source>
</evidence>
<dbReference type="AlphaFoldDB" id="S7UFF3"/>
<dbReference type="EMBL" id="ATHI01000030">
    <property type="protein sequence ID" value="EPR30948.1"/>
    <property type="molecule type" value="Genomic_DNA"/>
</dbReference>
<evidence type="ECO:0000256" key="2">
    <source>
        <dbReference type="ARBA" id="ARBA00022428"/>
    </source>
</evidence>
<dbReference type="PANTHER" id="PTHR37167">
    <property type="entry name" value="1,4-DIHYDROXY-6-NAPHTOATE SYNTHASE"/>
    <property type="match status" value="1"/>
</dbReference>
<evidence type="ECO:0000256" key="1">
    <source>
        <dbReference type="ARBA" id="ARBA00004863"/>
    </source>
</evidence>
<dbReference type="STRING" id="1121439.dsat_1075"/>
<organism evidence="5 6">
    <name type="scientific">Alkalidesulfovibrio alkalitolerans DSM 16529</name>
    <dbReference type="NCBI Taxonomy" id="1121439"/>
    <lineage>
        <taxon>Bacteria</taxon>
        <taxon>Pseudomonadati</taxon>
        <taxon>Thermodesulfobacteriota</taxon>
        <taxon>Desulfovibrionia</taxon>
        <taxon>Desulfovibrionales</taxon>
        <taxon>Desulfovibrionaceae</taxon>
        <taxon>Alkalidesulfovibrio</taxon>
    </lineage>
</organism>
<evidence type="ECO:0000313" key="6">
    <source>
        <dbReference type="Proteomes" id="UP000014975"/>
    </source>
</evidence>
<dbReference type="CDD" id="cd13635">
    <property type="entry name" value="PBP2_Ttha1568_Mqnd"/>
    <property type="match status" value="1"/>
</dbReference>
<gene>
    <name evidence="4" type="primary">mqnD</name>
    <name evidence="5" type="ORF">dsat_1075</name>
</gene>
<feature type="binding site" evidence="4">
    <location>
        <begin position="57"/>
        <end position="59"/>
    </location>
    <ligand>
        <name>substrate</name>
    </ligand>
</feature>
<dbReference type="SUPFAM" id="SSF53850">
    <property type="entry name" value="Periplasmic binding protein-like II"/>
    <property type="match status" value="1"/>
</dbReference>
<comment type="catalytic activity">
    <reaction evidence="4">
        <text>cyclic dehypoxanthinylfutalosinate = 1,4-dihydroxy-6-naphthoate + dihydroxyacetone</text>
        <dbReference type="Rhea" id="RHEA:33087"/>
        <dbReference type="ChEBI" id="CHEBI:16016"/>
        <dbReference type="ChEBI" id="CHEBI:64254"/>
        <dbReference type="ChEBI" id="CHEBI:64270"/>
        <dbReference type="EC" id="4.1.99.29"/>
    </reaction>
</comment>
<reference evidence="5 6" key="1">
    <citation type="journal article" date="2013" name="Genome Announc.">
        <title>Draft genome sequences for three mercury-methylating, sulfate-reducing bacteria.</title>
        <authorList>
            <person name="Brown S.D."/>
            <person name="Hurt R.A.Jr."/>
            <person name="Gilmour C.C."/>
            <person name="Elias D.A."/>
        </authorList>
    </citation>
    <scope>NUCLEOTIDE SEQUENCE [LARGE SCALE GENOMIC DNA]</scope>
    <source>
        <strain evidence="5 6">DSM 16529</strain>
    </source>
</reference>
<dbReference type="OrthoDB" id="9809439at2"/>
<feature type="active site" description="Proton acceptor" evidence="4">
    <location>
        <position position="150"/>
    </location>
</feature>
<dbReference type="EC" id="4.1.99.29" evidence="4"/>
<evidence type="ECO:0000256" key="4">
    <source>
        <dbReference type="HAMAP-Rule" id="MF_00996"/>
    </source>
</evidence>
<dbReference type="Proteomes" id="UP000014975">
    <property type="component" value="Unassembled WGS sequence"/>
</dbReference>
<evidence type="ECO:0000313" key="5">
    <source>
        <dbReference type="EMBL" id="EPR30948.1"/>
    </source>
</evidence>
<comment type="caution">
    <text evidence="5">The sequence shown here is derived from an EMBL/GenBank/DDBJ whole genome shotgun (WGS) entry which is preliminary data.</text>
</comment>
<dbReference type="RefSeq" id="WP_020887772.1">
    <property type="nucleotide sequence ID" value="NZ_ATHI01000030.1"/>
</dbReference>
<comment type="function">
    <text evidence="4">Catalyzes the conversion of cyclic dehypoxanthine futalosine (cyclic DHFL) into 1,4-dihydroxy-6-naphthoate, a step in the biosynthesis of menaquinone (MK, vitamin K2).</text>
</comment>
<dbReference type="InterPro" id="IPR003773">
    <property type="entry name" value="Menaquinone_biosynth"/>
</dbReference>
<dbReference type="PANTHER" id="PTHR37167:SF1">
    <property type="entry name" value="1,4-DIHYDROXY-6-NAPHTOATE SYNTHASE"/>
    <property type="match status" value="1"/>
</dbReference>
<keyword evidence="6" id="KW-1185">Reference proteome</keyword>
<dbReference type="GO" id="GO:0016830">
    <property type="term" value="F:carbon-carbon lyase activity"/>
    <property type="evidence" value="ECO:0007669"/>
    <property type="project" value="UniProtKB-UniRule"/>
</dbReference>
<name>S7UFF3_9BACT</name>
<dbReference type="Pfam" id="PF02621">
    <property type="entry name" value="VitK2_biosynth"/>
    <property type="match status" value="1"/>
</dbReference>
<dbReference type="PATRIC" id="fig|1121439.3.peg.2450"/>